<gene>
    <name evidence="2" type="ORF">L2422_02370</name>
</gene>
<feature type="transmembrane region" description="Helical" evidence="1">
    <location>
        <begin position="124"/>
        <end position="145"/>
    </location>
</feature>
<feature type="transmembrane region" description="Helical" evidence="1">
    <location>
        <begin position="35"/>
        <end position="52"/>
    </location>
</feature>
<evidence type="ECO:0000313" key="3">
    <source>
        <dbReference type="Proteomes" id="UP001213015"/>
    </source>
</evidence>
<evidence type="ECO:0000256" key="1">
    <source>
        <dbReference type="SAM" id="Phobius"/>
    </source>
</evidence>
<evidence type="ECO:0000313" key="2">
    <source>
        <dbReference type="EMBL" id="MCZ3844372.1"/>
    </source>
</evidence>
<accession>A0AAP3M3Q2</accession>
<proteinExistence type="predicted"/>
<keyword evidence="1" id="KW-1133">Transmembrane helix</keyword>
<comment type="caution">
    <text evidence="2">The sequence shown here is derived from an EMBL/GenBank/DDBJ whole genome shotgun (WGS) entry which is preliminary data.</text>
</comment>
<keyword evidence="1" id="KW-0812">Transmembrane</keyword>
<feature type="transmembrane region" description="Helical" evidence="1">
    <location>
        <begin position="185"/>
        <end position="213"/>
    </location>
</feature>
<name>A0AAP3M3Q2_9LACO</name>
<reference evidence="2" key="1">
    <citation type="submission" date="2022-01" db="EMBL/GenBank/DDBJ databases">
        <title>VMRC isolate genome collection.</title>
        <authorList>
            <person name="France M."/>
            <person name="Rutt L."/>
            <person name="Humphrys M."/>
            <person name="Ravel J."/>
        </authorList>
    </citation>
    <scope>NUCLEOTIDE SEQUENCE</scope>
    <source>
        <strain evidence="2">C0127B5</strain>
    </source>
</reference>
<dbReference type="RefSeq" id="WP_006586720.1">
    <property type="nucleotide sequence ID" value="NZ_CABMGH010000036.1"/>
</dbReference>
<organism evidence="2 3">
    <name type="scientific">Lactobacillus mulieris</name>
    <dbReference type="NCBI Taxonomy" id="2508708"/>
    <lineage>
        <taxon>Bacteria</taxon>
        <taxon>Bacillati</taxon>
        <taxon>Bacillota</taxon>
        <taxon>Bacilli</taxon>
        <taxon>Lactobacillales</taxon>
        <taxon>Lactobacillaceae</taxon>
        <taxon>Lactobacillus</taxon>
    </lineage>
</organism>
<feature type="transmembrane region" description="Helical" evidence="1">
    <location>
        <begin position="83"/>
        <end position="103"/>
    </location>
</feature>
<dbReference type="EMBL" id="JAKHLF010000002">
    <property type="protein sequence ID" value="MCZ3844372.1"/>
    <property type="molecule type" value="Genomic_DNA"/>
</dbReference>
<dbReference type="AlphaFoldDB" id="A0AAP3M3Q2"/>
<keyword evidence="1" id="KW-0472">Membrane</keyword>
<dbReference type="GeneID" id="97459531"/>
<sequence length="221" mass="24757">MENQPKENTKEISSSFATWLKTSFTSPAQAVKGQVWFGIVTILVIELTSLLAKQTDYTALQYLAATSAYFNALYGILTSKVWMLGVTIFGVIARLVYISIIWFTHNFIYKPKQQVKLLDFINDYAHHIAISWVAVIIIVALSYSTAEWTSIATMILGFVSIFINAVATFQMLYSSKEEAKHDPIFASFLFLLLFAILIALTFAFASLIISAYINTVGISIY</sequence>
<dbReference type="Proteomes" id="UP001213015">
    <property type="component" value="Unassembled WGS sequence"/>
</dbReference>
<protein>
    <submittedName>
        <fullName evidence="2">Uncharacterized protein</fullName>
    </submittedName>
</protein>
<feature type="transmembrane region" description="Helical" evidence="1">
    <location>
        <begin position="151"/>
        <end position="173"/>
    </location>
</feature>